<dbReference type="Proteomes" id="UP000274082">
    <property type="component" value="Chromosome 35"/>
</dbReference>
<dbReference type="VEuPathDB" id="TriTrypDB:LdBPK_350860.1"/>
<feature type="transmembrane region" description="Helical" evidence="1">
    <location>
        <begin position="19"/>
        <end position="39"/>
    </location>
</feature>
<dbReference type="AlphaFoldDB" id="A0A3Q8IP51"/>
<proteinExistence type="predicted"/>
<evidence type="ECO:0000313" key="3">
    <source>
        <dbReference type="Proteomes" id="UP000274082"/>
    </source>
</evidence>
<accession>A0A3Q8IP51</accession>
<organism evidence="2 3">
    <name type="scientific">Leishmania donovani</name>
    <dbReference type="NCBI Taxonomy" id="5661"/>
    <lineage>
        <taxon>Eukaryota</taxon>
        <taxon>Discoba</taxon>
        <taxon>Euglenozoa</taxon>
        <taxon>Kinetoplastea</taxon>
        <taxon>Metakinetoplastina</taxon>
        <taxon>Trypanosomatida</taxon>
        <taxon>Trypanosomatidae</taxon>
        <taxon>Leishmaniinae</taxon>
        <taxon>Leishmania</taxon>
    </lineage>
</organism>
<protein>
    <submittedName>
        <fullName evidence="2">Nuclear transmembrane protein, putative</fullName>
    </submittedName>
</protein>
<keyword evidence="1" id="KW-1133">Transmembrane helix</keyword>
<dbReference type="OrthoDB" id="273535at2759"/>
<feature type="transmembrane region" description="Helical" evidence="1">
    <location>
        <begin position="258"/>
        <end position="280"/>
    </location>
</feature>
<evidence type="ECO:0000313" key="2">
    <source>
        <dbReference type="EMBL" id="AYU82884.1"/>
    </source>
</evidence>
<evidence type="ECO:0000256" key="1">
    <source>
        <dbReference type="SAM" id="Phobius"/>
    </source>
</evidence>
<dbReference type="VEuPathDB" id="TriTrypDB:LdCL_350013400"/>
<gene>
    <name evidence="2" type="ORF">LdCL_350013400</name>
</gene>
<dbReference type="VEuPathDB" id="TriTrypDB:LDHU3_35.1050"/>
<reference evidence="2 3" key="1">
    <citation type="journal article" date="2018" name="Sci. Rep.">
        <title>A complete Leishmania donovani reference genome identifies novel genetic variations associated with virulence.</title>
        <authorList>
            <person name="Lypaczewski P."/>
            <person name="Hoshizaki J."/>
            <person name="Zhang W.-W."/>
            <person name="McCall L.-I."/>
            <person name="Torcivia-Rodriguez J."/>
            <person name="Simonyan V."/>
            <person name="Kaur A."/>
            <person name="Dewar K."/>
            <person name="Matlashewski G."/>
        </authorList>
    </citation>
    <scope>NUCLEOTIDE SEQUENCE [LARGE SCALE GENOMIC DNA]</scope>
    <source>
        <strain evidence="2 3">LdCL</strain>
    </source>
</reference>
<name>A0A3Q8IP51_LEIDO</name>
<dbReference type="EMBL" id="CP029534">
    <property type="protein sequence ID" value="AYU82884.1"/>
    <property type="molecule type" value="Genomic_DNA"/>
</dbReference>
<keyword evidence="1 2" id="KW-0812">Transmembrane</keyword>
<feature type="transmembrane region" description="Helical" evidence="1">
    <location>
        <begin position="380"/>
        <end position="399"/>
    </location>
</feature>
<keyword evidence="1" id="KW-0472">Membrane</keyword>
<sequence length="425" mass="45763">MEVTHIIAVVFFNRVALQYALWAAILLAPLYAFALKPLVRCCRQCAAMKAATRSAERTALQPPAASKLHGTPVRLSAAGSKGFLSPASVGATQASFMPIFATAATVTPSYQARSRSSIGAQVAPLGPHDSTPNGHGSTRSLEVTGTALTLEEVGCRSVTQRFVSALCRHVRQRGSALFKSRDSTLRAALQSGELYLHRHSSLHLPSQNYFSHSLQEKYDKLNTTDASLEALYVRPAFQEWYAANREQLLRDMQLREAFAKWCNVATAFMLLVALLLLPAYSFSMQTNAMQWVSPLASVDDEAAVAAAPLAQLLATRLRYIQSRELAPRIATSTTLSSSRRRADAIAMATNAVKAAEYVSVVAAACALVTSCFMPRESCTTASVALVSFLLLVMESALVPKAAVKLGLGFLVVFTIVAMSVCRAAV</sequence>
<feature type="transmembrane region" description="Helical" evidence="1">
    <location>
        <begin position="405"/>
        <end position="424"/>
    </location>
</feature>
<keyword evidence="3" id="KW-1185">Reference proteome</keyword>